<name>A0ABW5I9W1_9PSEU</name>
<feature type="transmembrane region" description="Helical" evidence="2">
    <location>
        <begin position="88"/>
        <end position="112"/>
    </location>
</feature>
<dbReference type="RefSeq" id="WP_344278765.1">
    <property type="nucleotide sequence ID" value="NZ_BAAAHV010000015.1"/>
</dbReference>
<dbReference type="EMBL" id="JBHUKQ010000016">
    <property type="protein sequence ID" value="MFD2485362.1"/>
    <property type="molecule type" value="Genomic_DNA"/>
</dbReference>
<protein>
    <recommendedName>
        <fullName evidence="5">Apolipoprotein N-acyltransferase</fullName>
    </recommendedName>
</protein>
<keyword evidence="2" id="KW-0812">Transmembrane</keyword>
<feature type="transmembrane region" description="Helical" evidence="2">
    <location>
        <begin position="57"/>
        <end position="76"/>
    </location>
</feature>
<feature type="transmembrane region" description="Helical" evidence="2">
    <location>
        <begin position="170"/>
        <end position="191"/>
    </location>
</feature>
<evidence type="ECO:0000313" key="4">
    <source>
        <dbReference type="Proteomes" id="UP001597542"/>
    </source>
</evidence>
<evidence type="ECO:0000256" key="1">
    <source>
        <dbReference type="SAM" id="MobiDB-lite"/>
    </source>
</evidence>
<reference evidence="4" key="1">
    <citation type="journal article" date="2019" name="Int. J. Syst. Evol. Microbiol.">
        <title>The Global Catalogue of Microorganisms (GCM) 10K type strain sequencing project: providing services to taxonomists for standard genome sequencing and annotation.</title>
        <authorList>
            <consortium name="The Broad Institute Genomics Platform"/>
            <consortium name="The Broad Institute Genome Sequencing Center for Infectious Disease"/>
            <person name="Wu L."/>
            <person name="Ma J."/>
        </authorList>
    </citation>
    <scope>NUCLEOTIDE SEQUENCE [LARGE SCALE GENOMIC DNA]</scope>
    <source>
        <strain evidence="4">CGMCC 4.7638</strain>
    </source>
</reference>
<keyword evidence="2" id="KW-1133">Transmembrane helix</keyword>
<dbReference type="Proteomes" id="UP001597542">
    <property type="component" value="Unassembled WGS sequence"/>
</dbReference>
<feature type="transmembrane region" description="Helical" evidence="2">
    <location>
        <begin position="30"/>
        <end position="51"/>
    </location>
</feature>
<gene>
    <name evidence="3" type="ORF">ACFSUT_34180</name>
</gene>
<evidence type="ECO:0000313" key="3">
    <source>
        <dbReference type="EMBL" id="MFD2485362.1"/>
    </source>
</evidence>
<evidence type="ECO:0008006" key="5">
    <source>
        <dbReference type="Google" id="ProtNLM"/>
    </source>
</evidence>
<keyword evidence="2" id="KW-0472">Membrane</keyword>
<comment type="caution">
    <text evidence="3">The sequence shown here is derived from an EMBL/GenBank/DDBJ whole genome shotgun (WGS) entry which is preliminary data.</text>
</comment>
<feature type="region of interest" description="Disordered" evidence="1">
    <location>
        <begin position="245"/>
        <end position="266"/>
    </location>
</feature>
<keyword evidence="4" id="KW-1185">Reference proteome</keyword>
<accession>A0ABW5I9W1</accession>
<feature type="transmembrane region" description="Helical" evidence="2">
    <location>
        <begin position="132"/>
        <end position="158"/>
    </location>
</feature>
<sequence>MTKAPTEPQLEPKLPVMFGRKPRPPLLSTLRFGILFAAGTAPVLSISLYVFGVLPMTVAAAFLVIPLALTAAVLILRRSPEAVWAGRGVVAGCFAVTAYDAVRLPLVATNVWPDFIPRMGGWVLGTYTNEVFVGYVWRFLGDGGGIGCAYFLFIGALAVVRPKLVAGRPVALSVGYGIFIWTGLLVTVVVAPRGEELLFALTPASFSLSLLGHLIYGGVLGVFLRAVVRKQRPRTSVLAAQRIPRQRERSPELMGTTSHAEDRIAG</sequence>
<evidence type="ECO:0000256" key="2">
    <source>
        <dbReference type="SAM" id="Phobius"/>
    </source>
</evidence>
<proteinExistence type="predicted"/>
<organism evidence="3 4">
    <name type="scientific">Amycolatopsis albidoflavus</name>
    <dbReference type="NCBI Taxonomy" id="102226"/>
    <lineage>
        <taxon>Bacteria</taxon>
        <taxon>Bacillati</taxon>
        <taxon>Actinomycetota</taxon>
        <taxon>Actinomycetes</taxon>
        <taxon>Pseudonocardiales</taxon>
        <taxon>Pseudonocardiaceae</taxon>
        <taxon>Amycolatopsis</taxon>
    </lineage>
</organism>
<feature type="transmembrane region" description="Helical" evidence="2">
    <location>
        <begin position="197"/>
        <end position="224"/>
    </location>
</feature>